<evidence type="ECO:0000313" key="5">
    <source>
        <dbReference type="EMBL" id="GLI35957.1"/>
    </source>
</evidence>
<keyword evidence="6" id="KW-1185">Reference proteome</keyword>
<evidence type="ECO:0000259" key="1">
    <source>
        <dbReference type="Pfam" id="PF01408"/>
    </source>
</evidence>
<dbReference type="Gene3D" id="3.40.140.80">
    <property type="match status" value="1"/>
</dbReference>
<evidence type="ECO:0000313" key="6">
    <source>
        <dbReference type="Proteomes" id="UP001144372"/>
    </source>
</evidence>
<dbReference type="SUPFAM" id="SSF55347">
    <property type="entry name" value="Glyceraldehyde-3-phosphate dehydrogenase-like, C-terminal domain"/>
    <property type="match status" value="1"/>
</dbReference>
<organism evidence="5 6">
    <name type="scientific">Desulforhabdus amnigena</name>
    <dbReference type="NCBI Taxonomy" id="40218"/>
    <lineage>
        <taxon>Bacteria</taxon>
        <taxon>Pseudomonadati</taxon>
        <taxon>Thermodesulfobacteriota</taxon>
        <taxon>Syntrophobacteria</taxon>
        <taxon>Syntrophobacterales</taxon>
        <taxon>Syntrophobacteraceae</taxon>
        <taxon>Desulforhabdus</taxon>
    </lineage>
</organism>
<evidence type="ECO:0008006" key="7">
    <source>
        <dbReference type="Google" id="ProtNLM"/>
    </source>
</evidence>
<feature type="domain" description="LpxI C-terminal" evidence="2">
    <location>
        <begin position="147"/>
        <end position="275"/>
    </location>
</feature>
<reference evidence="5" key="1">
    <citation type="submission" date="2022-12" db="EMBL/GenBank/DDBJ databases">
        <title>Reference genome sequencing for broad-spectrum identification of bacterial and archaeal isolates by mass spectrometry.</title>
        <authorList>
            <person name="Sekiguchi Y."/>
            <person name="Tourlousse D.M."/>
        </authorList>
    </citation>
    <scope>NUCLEOTIDE SEQUENCE</scope>
    <source>
        <strain evidence="5">ASRB1</strain>
    </source>
</reference>
<gene>
    <name evidence="5" type="ORF">DAMNIGENAA_33900</name>
</gene>
<comment type="caution">
    <text evidence="5">The sequence shown here is derived from an EMBL/GenBank/DDBJ whole genome shotgun (WGS) entry which is preliminary data.</text>
</comment>
<dbReference type="Gene3D" id="3.30.360.10">
    <property type="entry name" value="Dihydrodipicolinate Reductase, domain 2"/>
    <property type="match status" value="1"/>
</dbReference>
<sequence length="650" mass="71892">MSGRETDTPNIAYSRVGLIAGSGQFPLLFAHAASQAGVEVVAVGFEGETDPMLAKYVTEFHLLKLGQLNRLIKVFKKTSISHAAMAGAINKTKLYARIRPDWRAVKLLNRVLNKKDDFLLRALAEELESEGIYIESSTLFLPSLLAPEGILTRRKPNRRELADISFGWRMAKAVGHLDIGQCMVVKNQAVLAVEGIDGTDATILRGGRLCRGGAVVVKVSKPIQDLRFDVPAVGLDTIETMKRVGARVLVVEAGKTLVFDLDRMIDVADAAGITFLVRRDEEEISEDADSRNVAVVHPRDTIGRGEVPPRKVQSAVFIRKPKPDALRVGVIGVGYLGRFHAQKYARLPEADLVAVADINEAQAKKVAAEVQTEGVSDYRRLLGRVDAVSIVTPTVHHYDVAREFLAAGVHVLLEKPMTHTLEEGEQLIRLAREKGCILQVGHLERFNSSFVALYPRLRNPMFIEAHRLALFNERGLEVDVILDLMIHDIDIALHIIQSPLERIHAAGVSVLTPLPDIASVRLEFVNGAVANLTASRMSLKNMRKLRVFQEDCYLSADYANKRAYAVYKEEESDDAGYPQISVEELEIEAKDALEEEISSFLRSVRTGEKPFVDGVQGLRALAVALDISHQIEEQMRGKWHSPKNHPSKSS</sequence>
<proteinExistence type="predicted"/>
<dbReference type="Pfam" id="PF22725">
    <property type="entry name" value="GFO_IDH_MocA_C3"/>
    <property type="match status" value="1"/>
</dbReference>
<evidence type="ECO:0000259" key="2">
    <source>
        <dbReference type="Pfam" id="PF06230"/>
    </source>
</evidence>
<dbReference type="InterPro" id="IPR000683">
    <property type="entry name" value="Gfo/Idh/MocA-like_OxRdtase_N"/>
</dbReference>
<dbReference type="InterPro" id="IPR010415">
    <property type="entry name" value="LpxI_C"/>
</dbReference>
<dbReference type="Gene3D" id="3.40.50.20">
    <property type="match status" value="1"/>
</dbReference>
<dbReference type="InterPro" id="IPR036291">
    <property type="entry name" value="NAD(P)-bd_dom_sf"/>
</dbReference>
<evidence type="ECO:0000259" key="4">
    <source>
        <dbReference type="Pfam" id="PF22725"/>
    </source>
</evidence>
<dbReference type="RefSeq" id="WP_281796088.1">
    <property type="nucleotide sequence ID" value="NZ_BSDR01000001.1"/>
</dbReference>
<dbReference type="EMBL" id="BSDR01000001">
    <property type="protein sequence ID" value="GLI35957.1"/>
    <property type="molecule type" value="Genomic_DNA"/>
</dbReference>
<name>A0A9W6FW79_9BACT</name>
<dbReference type="InterPro" id="IPR041255">
    <property type="entry name" value="LpxI_N"/>
</dbReference>
<feature type="domain" description="Gfo/Idh/MocA-like oxidoreductase N-terminal" evidence="1">
    <location>
        <begin position="326"/>
        <end position="442"/>
    </location>
</feature>
<dbReference type="InterPro" id="IPR055170">
    <property type="entry name" value="GFO_IDH_MocA-like_dom"/>
</dbReference>
<dbReference type="GO" id="GO:0000166">
    <property type="term" value="F:nucleotide binding"/>
    <property type="evidence" value="ECO:0007669"/>
    <property type="project" value="InterPro"/>
</dbReference>
<dbReference type="Pfam" id="PF01408">
    <property type="entry name" value="GFO_IDH_MocA"/>
    <property type="match status" value="1"/>
</dbReference>
<dbReference type="AlphaFoldDB" id="A0A9W6FW79"/>
<dbReference type="Pfam" id="PF17930">
    <property type="entry name" value="LpxI_N"/>
    <property type="match status" value="1"/>
</dbReference>
<feature type="domain" description="LpxI N-terminal" evidence="3">
    <location>
        <begin position="15"/>
        <end position="144"/>
    </location>
</feature>
<dbReference type="PANTHER" id="PTHR39962:SF1">
    <property type="entry name" value="LPXI FAMILY PROTEIN"/>
    <property type="match status" value="1"/>
</dbReference>
<protein>
    <recommendedName>
        <fullName evidence="7">DUF1009 domain-containing protein</fullName>
    </recommendedName>
</protein>
<evidence type="ECO:0000259" key="3">
    <source>
        <dbReference type="Pfam" id="PF17930"/>
    </source>
</evidence>
<dbReference type="InterPro" id="IPR053174">
    <property type="entry name" value="LpxI"/>
</dbReference>
<dbReference type="PANTHER" id="PTHR39962">
    <property type="entry name" value="BLL4848 PROTEIN"/>
    <property type="match status" value="1"/>
</dbReference>
<accession>A0A9W6FW79</accession>
<dbReference type="SUPFAM" id="SSF51735">
    <property type="entry name" value="NAD(P)-binding Rossmann-fold domains"/>
    <property type="match status" value="1"/>
</dbReference>
<feature type="domain" description="GFO/IDH/MocA-like oxidoreductase" evidence="4">
    <location>
        <begin position="479"/>
        <end position="547"/>
    </location>
</feature>
<dbReference type="Proteomes" id="UP001144372">
    <property type="component" value="Unassembled WGS sequence"/>
</dbReference>
<dbReference type="Pfam" id="PF06230">
    <property type="entry name" value="LpxI_C"/>
    <property type="match status" value="1"/>
</dbReference>
<dbReference type="InterPro" id="IPR043167">
    <property type="entry name" value="LpxI_C_sf"/>
</dbReference>
<dbReference type="Gene3D" id="3.40.50.720">
    <property type="entry name" value="NAD(P)-binding Rossmann-like Domain"/>
    <property type="match status" value="1"/>
</dbReference>